<gene>
    <name evidence="2" type="ORF">EJB05_55440</name>
</gene>
<dbReference type="EMBL" id="RWGY01000746">
    <property type="protein sequence ID" value="TVT99199.1"/>
    <property type="molecule type" value="Genomic_DNA"/>
</dbReference>
<name>A0A5J9SJP1_9POAL</name>
<dbReference type="PANTHER" id="PTHR10593:SF151">
    <property type="entry name" value="OS01G0935000 PROTEIN"/>
    <property type="match status" value="1"/>
</dbReference>
<dbReference type="Pfam" id="PF22996">
    <property type="entry name" value="C2H2-2nd_BIRD-IDD"/>
    <property type="match status" value="1"/>
</dbReference>
<proteinExistence type="predicted"/>
<dbReference type="Proteomes" id="UP000324897">
    <property type="component" value="Unassembled WGS sequence"/>
</dbReference>
<protein>
    <recommendedName>
        <fullName evidence="1">BIRD-IDD transcription factor second C2H2 zinc finger domain-containing protein</fullName>
    </recommendedName>
</protein>
<evidence type="ECO:0000313" key="3">
    <source>
        <dbReference type="Proteomes" id="UP000324897"/>
    </source>
</evidence>
<dbReference type="OrthoDB" id="6354171at2759"/>
<sequence>MALSPRTLLAKNRFLCEVVSHKGFDRDQNLPPRSQSAVAVQRQGGAGACVPVSLEPSCVRHHHDPSCAFGDLAGIRKHFRCEHGQKKKWKCDACNKRYAAQSDCMGGALQDRVPLRLRRSLLQVVHDATVTETIIVT</sequence>
<dbReference type="AlphaFoldDB" id="A0A5J9SJP1"/>
<keyword evidence="3" id="KW-1185">Reference proteome</keyword>
<dbReference type="GO" id="GO:0003700">
    <property type="term" value="F:DNA-binding transcription factor activity"/>
    <property type="evidence" value="ECO:0007669"/>
    <property type="project" value="TreeGrafter"/>
</dbReference>
<feature type="domain" description="BIRD-IDD transcription factor second C2H2 zinc finger" evidence="1">
    <location>
        <begin position="55"/>
        <end position="81"/>
    </location>
</feature>
<dbReference type="InterPro" id="IPR031140">
    <property type="entry name" value="IDD1-16"/>
</dbReference>
<dbReference type="PANTHER" id="PTHR10593">
    <property type="entry name" value="SERINE/THREONINE-PROTEIN KINASE RIO"/>
    <property type="match status" value="1"/>
</dbReference>
<dbReference type="InterPro" id="IPR055186">
    <property type="entry name" value="C2H2-2nd_BIRD-IDD"/>
</dbReference>
<evidence type="ECO:0000313" key="2">
    <source>
        <dbReference type="EMBL" id="TVT99199.1"/>
    </source>
</evidence>
<reference evidence="2 3" key="1">
    <citation type="journal article" date="2019" name="Sci. Rep.">
        <title>A high-quality genome of Eragrostis curvula grass provides insights into Poaceae evolution and supports new strategies to enhance forage quality.</title>
        <authorList>
            <person name="Carballo J."/>
            <person name="Santos B.A.C.M."/>
            <person name="Zappacosta D."/>
            <person name="Garbus I."/>
            <person name="Selva J.P."/>
            <person name="Gallo C.A."/>
            <person name="Diaz A."/>
            <person name="Albertini E."/>
            <person name="Caccamo M."/>
            <person name="Echenique V."/>
        </authorList>
    </citation>
    <scope>NUCLEOTIDE SEQUENCE [LARGE SCALE GENOMIC DNA]</scope>
    <source>
        <strain evidence="3">cv. Victoria</strain>
        <tissue evidence="2">Leaf</tissue>
    </source>
</reference>
<dbReference type="GO" id="GO:0005634">
    <property type="term" value="C:nucleus"/>
    <property type="evidence" value="ECO:0007669"/>
    <property type="project" value="TreeGrafter"/>
</dbReference>
<accession>A0A5J9SJP1</accession>
<evidence type="ECO:0000259" key="1">
    <source>
        <dbReference type="Pfam" id="PF22996"/>
    </source>
</evidence>
<comment type="caution">
    <text evidence="2">The sequence shown here is derived from an EMBL/GenBank/DDBJ whole genome shotgun (WGS) entry which is preliminary data.</text>
</comment>
<feature type="non-terminal residue" evidence="2">
    <location>
        <position position="1"/>
    </location>
</feature>
<organism evidence="2 3">
    <name type="scientific">Eragrostis curvula</name>
    <name type="common">weeping love grass</name>
    <dbReference type="NCBI Taxonomy" id="38414"/>
    <lineage>
        <taxon>Eukaryota</taxon>
        <taxon>Viridiplantae</taxon>
        <taxon>Streptophyta</taxon>
        <taxon>Embryophyta</taxon>
        <taxon>Tracheophyta</taxon>
        <taxon>Spermatophyta</taxon>
        <taxon>Magnoliopsida</taxon>
        <taxon>Liliopsida</taxon>
        <taxon>Poales</taxon>
        <taxon>Poaceae</taxon>
        <taxon>PACMAD clade</taxon>
        <taxon>Chloridoideae</taxon>
        <taxon>Eragrostideae</taxon>
        <taxon>Eragrostidinae</taxon>
        <taxon>Eragrostis</taxon>
    </lineage>
</organism>
<dbReference type="Gramene" id="TVT99199">
    <property type="protein sequence ID" value="TVT99199"/>
    <property type="gene ID" value="EJB05_55440"/>
</dbReference>